<dbReference type="GeneID" id="2907294"/>
<proteinExistence type="inferred from homology"/>
<feature type="chain" id="PRO_5036017805" description="Cell wall mannoprotein PIR1-like C-terminal domain-containing protein" evidence="7">
    <location>
        <begin position="20"/>
        <end position="286"/>
    </location>
</feature>
<comment type="similarity">
    <text evidence="5">Belongs to the PIR protein family.</text>
</comment>
<evidence type="ECO:0000313" key="12">
    <source>
        <dbReference type="Proteomes" id="UP000256601"/>
    </source>
</evidence>
<dbReference type="EMBL" id="CP017554">
    <property type="protein sequence ID" value="AOW01972.1"/>
    <property type="molecule type" value="Genomic_DNA"/>
</dbReference>
<feature type="signal peptide" evidence="7">
    <location>
        <begin position="1"/>
        <end position="19"/>
    </location>
</feature>
<dbReference type="GO" id="GO:0005199">
    <property type="term" value="F:structural constituent of cell wall"/>
    <property type="evidence" value="ECO:0007669"/>
    <property type="project" value="TreeGrafter"/>
</dbReference>
<keyword evidence="2" id="KW-0134">Cell wall</keyword>
<feature type="region of interest" description="Disordered" evidence="6">
    <location>
        <begin position="95"/>
        <end position="131"/>
    </location>
</feature>
<keyword evidence="3" id="KW-0964">Secreted</keyword>
<dbReference type="Proteomes" id="UP000256601">
    <property type="component" value="Unassembled WGS sequence"/>
</dbReference>
<feature type="compositionally biased region" description="Low complexity" evidence="6">
    <location>
        <begin position="105"/>
        <end position="123"/>
    </location>
</feature>
<feature type="domain" description="Cell wall mannoprotein PIR1-like C-terminal" evidence="8">
    <location>
        <begin position="201"/>
        <end position="276"/>
    </location>
</feature>
<dbReference type="Proteomes" id="UP000182444">
    <property type="component" value="Chromosome 1B"/>
</dbReference>
<accession>A0A1D8N8L1</accession>
<name>A0A1D8N8L1_YARLL</name>
<reference evidence="10 12" key="2">
    <citation type="submission" date="2018-07" db="EMBL/GenBank/DDBJ databases">
        <title>Draft Genome Assemblies for Five Robust Yarrowia lipolytica Strains Exhibiting High Lipid Production and Pentose Sugar Utilization and Sugar Alcohol Secretion from Undetoxified Lignocellulosic Biomass Hydrolysates.</title>
        <authorList>
            <consortium name="DOE Joint Genome Institute"/>
            <person name="Walker C."/>
            <person name="Ryu S."/>
            <person name="Na H."/>
            <person name="Zane M."/>
            <person name="LaButti K."/>
            <person name="Lipzen A."/>
            <person name="Haridas S."/>
            <person name="Barry K."/>
            <person name="Grigoriev I.V."/>
            <person name="Quarterman J."/>
            <person name="Slininger P."/>
            <person name="Dien B."/>
            <person name="Trinh C.T."/>
        </authorList>
    </citation>
    <scope>NUCLEOTIDE SEQUENCE [LARGE SCALE GENOMIC DNA]</scope>
    <source>
        <strain evidence="10 12">YB392</strain>
    </source>
</reference>
<dbReference type="InterPro" id="IPR054508">
    <property type="entry name" value="PIR1-like_C"/>
</dbReference>
<organism evidence="9 11">
    <name type="scientific">Yarrowia lipolytica</name>
    <name type="common">Candida lipolytica</name>
    <dbReference type="NCBI Taxonomy" id="4952"/>
    <lineage>
        <taxon>Eukaryota</taxon>
        <taxon>Fungi</taxon>
        <taxon>Dikarya</taxon>
        <taxon>Ascomycota</taxon>
        <taxon>Saccharomycotina</taxon>
        <taxon>Dipodascomycetes</taxon>
        <taxon>Dipodascales</taxon>
        <taxon>Dipodascales incertae sedis</taxon>
        <taxon>Yarrowia</taxon>
    </lineage>
</organism>
<evidence type="ECO:0000256" key="1">
    <source>
        <dbReference type="ARBA" id="ARBA00004191"/>
    </source>
</evidence>
<protein>
    <recommendedName>
        <fullName evidence="8">Cell wall mannoprotein PIR1-like C-terminal domain-containing protein</fullName>
    </recommendedName>
</protein>
<evidence type="ECO:0000256" key="4">
    <source>
        <dbReference type="ARBA" id="ARBA00022729"/>
    </source>
</evidence>
<gene>
    <name evidence="10" type="ORF">B0I71DRAFT_133501</name>
    <name evidence="9" type="ORF">YALI1_B26596g</name>
</gene>
<dbReference type="VEuPathDB" id="FungiDB:YALI0_B20306g"/>
<dbReference type="KEGG" id="yli:2907294"/>
<feature type="region of interest" description="Disordered" evidence="6">
    <location>
        <begin position="159"/>
        <end position="179"/>
    </location>
</feature>
<evidence type="ECO:0000256" key="7">
    <source>
        <dbReference type="SAM" id="SignalP"/>
    </source>
</evidence>
<dbReference type="Pfam" id="PF22799">
    <property type="entry name" value="PIR1-like_C"/>
    <property type="match status" value="1"/>
</dbReference>
<comment type="subcellular location">
    <subcellularLocation>
        <location evidence="1">Secreted</location>
        <location evidence="1">Cell wall</location>
    </subcellularLocation>
</comment>
<dbReference type="VEuPathDB" id="FungiDB:YALI1_B26596g"/>
<dbReference type="eggNOG" id="ENOG502QQD8">
    <property type="taxonomic scope" value="Eukaryota"/>
</dbReference>
<dbReference type="AlphaFoldDB" id="A0A1D8N8L1"/>
<dbReference type="GO" id="GO:0009277">
    <property type="term" value="C:fungal-type cell wall"/>
    <property type="evidence" value="ECO:0007669"/>
    <property type="project" value="TreeGrafter"/>
</dbReference>
<evidence type="ECO:0000256" key="5">
    <source>
        <dbReference type="ARBA" id="ARBA00038219"/>
    </source>
</evidence>
<sequence>MLFKSAAVSLVALAATVSAADEWTKLKPTNTAPSNWITSYSNFGIAIQPITGAVQAGAEATAVPTAHQKRDEHDDDVVTQTVVVCPCDESTTTLPVVAPHHEESAAPTSAKESAAAAETTPATVPHSDVTTKASATSAAASSAAASSAAVSGDAEATKAASAATTGPKPSGKQDEPTSNSDFAKLVACKKEGTLAMTLEDGILKDDKGRIGSIVSNYQFQFDGPPPQAGAWYAAGWAISSDGNLAIGDNQVFWQCLSGTFYNLYDRKDNRDQCTAVHLAIVNLEDC</sequence>
<dbReference type="EMBL" id="KZ859016">
    <property type="protein sequence ID" value="RDW24907.1"/>
    <property type="molecule type" value="Genomic_DNA"/>
</dbReference>
<reference evidence="9 11" key="1">
    <citation type="journal article" date="2016" name="PLoS ONE">
        <title>Sequence Assembly of Yarrowia lipolytica Strain W29/CLIB89 Shows Transposable Element Diversity.</title>
        <authorList>
            <person name="Magnan C."/>
            <person name="Yu J."/>
            <person name="Chang I."/>
            <person name="Jahn E."/>
            <person name="Kanomata Y."/>
            <person name="Wu J."/>
            <person name="Zeller M."/>
            <person name="Oakes M."/>
            <person name="Baldi P."/>
            <person name="Sandmeyer S."/>
        </authorList>
    </citation>
    <scope>NUCLEOTIDE SEQUENCE [LARGE SCALE GENOMIC DNA]</scope>
    <source>
        <strain evidence="9">CLIB89</strain>
        <strain evidence="11">CLIB89(W29)</strain>
    </source>
</reference>
<evidence type="ECO:0000313" key="11">
    <source>
        <dbReference type="Proteomes" id="UP000182444"/>
    </source>
</evidence>
<evidence type="ECO:0000256" key="6">
    <source>
        <dbReference type="SAM" id="MobiDB-lite"/>
    </source>
</evidence>
<evidence type="ECO:0000256" key="2">
    <source>
        <dbReference type="ARBA" id="ARBA00022512"/>
    </source>
</evidence>
<dbReference type="PANTHER" id="PTHR47254:SF1">
    <property type="entry name" value="CELL WALL MANNOPROTEIN CIS3-RELATED"/>
    <property type="match status" value="1"/>
</dbReference>
<keyword evidence="4 7" id="KW-0732">Signal</keyword>
<evidence type="ECO:0000313" key="10">
    <source>
        <dbReference type="EMBL" id="RDW24907.1"/>
    </source>
</evidence>
<evidence type="ECO:0000313" key="9">
    <source>
        <dbReference type="EMBL" id="AOW01972.1"/>
    </source>
</evidence>
<dbReference type="InterPro" id="IPR051153">
    <property type="entry name" value="Yeast_CWMannoprotein_PIR"/>
</dbReference>
<dbReference type="GO" id="GO:0031505">
    <property type="term" value="P:fungal-type cell wall organization"/>
    <property type="evidence" value="ECO:0007669"/>
    <property type="project" value="TreeGrafter"/>
</dbReference>
<dbReference type="PANTHER" id="PTHR47254">
    <property type="entry name" value="CELL WALL MANNOPROTEIN CIS3-RELATED"/>
    <property type="match status" value="1"/>
</dbReference>
<evidence type="ECO:0000256" key="3">
    <source>
        <dbReference type="ARBA" id="ARBA00022525"/>
    </source>
</evidence>
<evidence type="ECO:0000259" key="8">
    <source>
        <dbReference type="Pfam" id="PF22799"/>
    </source>
</evidence>